<dbReference type="Pfam" id="PF12833">
    <property type="entry name" value="HTH_18"/>
    <property type="match status" value="1"/>
</dbReference>
<dbReference type="FunFam" id="1.10.287.130:FF:000045">
    <property type="entry name" value="Two-component system sensor histidine kinase/response regulator"/>
    <property type="match status" value="1"/>
</dbReference>
<dbReference type="SUPFAM" id="SSF52172">
    <property type="entry name" value="CheY-like"/>
    <property type="match status" value="1"/>
</dbReference>
<dbReference type="InterPro" id="IPR013783">
    <property type="entry name" value="Ig-like_fold"/>
</dbReference>
<dbReference type="CDD" id="cd00082">
    <property type="entry name" value="HisKA"/>
    <property type="match status" value="1"/>
</dbReference>
<reference evidence="14 15" key="1">
    <citation type="submission" date="2019-10" db="EMBL/GenBank/DDBJ databases">
        <title>Rudanella paleaurantiibacter sp. nov., isolated from sludge.</title>
        <authorList>
            <person name="Xu S.Q."/>
        </authorList>
    </citation>
    <scope>NUCLEOTIDE SEQUENCE [LARGE SCALE GENOMIC DNA]</scope>
    <source>
        <strain evidence="14 15">HX-22-17</strain>
    </source>
</reference>
<dbReference type="GO" id="GO:0003700">
    <property type="term" value="F:DNA-binding transcription factor activity"/>
    <property type="evidence" value="ECO:0007669"/>
    <property type="project" value="InterPro"/>
</dbReference>
<dbReference type="InterPro" id="IPR036097">
    <property type="entry name" value="HisK_dim/P_sf"/>
</dbReference>
<dbReference type="Proteomes" id="UP000488299">
    <property type="component" value="Unassembled WGS sequence"/>
</dbReference>
<dbReference type="FunFam" id="3.30.565.10:FF:000006">
    <property type="entry name" value="Sensor histidine kinase WalK"/>
    <property type="match status" value="1"/>
</dbReference>
<proteinExistence type="predicted"/>
<dbReference type="Gene3D" id="1.10.10.60">
    <property type="entry name" value="Homeodomain-like"/>
    <property type="match status" value="1"/>
</dbReference>
<keyword evidence="4" id="KW-0808">Transferase</keyword>
<dbReference type="SUPFAM" id="SSF47384">
    <property type="entry name" value="Homodimeric domain of signal transducing histidine kinase"/>
    <property type="match status" value="1"/>
</dbReference>
<dbReference type="InterPro" id="IPR005467">
    <property type="entry name" value="His_kinase_dom"/>
</dbReference>
<dbReference type="GO" id="GO:0000155">
    <property type="term" value="F:phosphorelay sensor kinase activity"/>
    <property type="evidence" value="ECO:0007669"/>
    <property type="project" value="InterPro"/>
</dbReference>
<dbReference type="PROSITE" id="PS00041">
    <property type="entry name" value="HTH_ARAC_FAMILY_1"/>
    <property type="match status" value="1"/>
</dbReference>
<evidence type="ECO:0000259" key="11">
    <source>
        <dbReference type="PROSITE" id="PS01124"/>
    </source>
</evidence>
<dbReference type="PROSITE" id="PS50110">
    <property type="entry name" value="RESPONSE_REGULATORY"/>
    <property type="match status" value="1"/>
</dbReference>
<dbReference type="PRINTS" id="PR00344">
    <property type="entry name" value="BCTRLSENSOR"/>
</dbReference>
<protein>
    <recommendedName>
        <fullName evidence="2">histidine kinase</fullName>
        <ecNumber evidence="2">2.7.13.3</ecNumber>
    </recommendedName>
</protein>
<dbReference type="Pfam" id="PF07495">
    <property type="entry name" value="Y_Y_Y"/>
    <property type="match status" value="1"/>
</dbReference>
<gene>
    <name evidence="14" type="ORF">F5984_03265</name>
</gene>
<keyword evidence="15" id="KW-1185">Reference proteome</keyword>
<dbReference type="InterPro" id="IPR018060">
    <property type="entry name" value="HTH_AraC"/>
</dbReference>
<dbReference type="GO" id="GO:0043565">
    <property type="term" value="F:sequence-specific DNA binding"/>
    <property type="evidence" value="ECO:0007669"/>
    <property type="project" value="InterPro"/>
</dbReference>
<evidence type="ECO:0000256" key="5">
    <source>
        <dbReference type="ARBA" id="ARBA00022777"/>
    </source>
</evidence>
<dbReference type="InterPro" id="IPR036890">
    <property type="entry name" value="HATPase_C_sf"/>
</dbReference>
<evidence type="ECO:0000256" key="10">
    <source>
        <dbReference type="SAM" id="SignalP"/>
    </source>
</evidence>
<evidence type="ECO:0000256" key="4">
    <source>
        <dbReference type="ARBA" id="ARBA00022679"/>
    </source>
</evidence>
<keyword evidence="7" id="KW-0238">DNA-binding</keyword>
<dbReference type="SMART" id="SM00388">
    <property type="entry name" value="HisKA"/>
    <property type="match status" value="1"/>
</dbReference>
<evidence type="ECO:0000259" key="13">
    <source>
        <dbReference type="PROSITE" id="PS50110"/>
    </source>
</evidence>
<dbReference type="InterPro" id="IPR015943">
    <property type="entry name" value="WD40/YVTN_repeat-like_dom_sf"/>
</dbReference>
<dbReference type="InterPro" id="IPR003594">
    <property type="entry name" value="HATPase_dom"/>
</dbReference>
<dbReference type="Gene3D" id="3.40.50.2300">
    <property type="match status" value="1"/>
</dbReference>
<dbReference type="SMART" id="SM00342">
    <property type="entry name" value="HTH_ARAC"/>
    <property type="match status" value="1"/>
</dbReference>
<sequence length="1414" mass="158454">MKWFRLFIFLGVIQVITCLPGAAQPPQADRVSPDRVWFEHITVDEGLSHSDAMCVTQDRAGFIWVGTNQGINRYDGYELRSYLLPVNPRNGLAGNRLRALHTDTRGRLWAGSESVGVSLYDMHRDRFVSLRQLASPTVDRGLLDRLDLANVEAITSDTQGQVWVGTRREGLFLLTLNEHQQLTSLTRVSAGTQADFWVTTLITDRSGTVWFGTAHEGLWWVAPSGTPRARTVILPHSGASGSVDFPTVRALHADSRGGLWIGTDERIYWTHNSGGLTTGRAGLTPLNGTVDEIESIHFDSFGHLWVGTNYGLLFWPRLPGAAPAGQPPIDQGRQTTFYPRDDDPHSINSGRVHQIFEDRNQILWLAASAGGLNKVDLGRKPFENLQRQFSQQPTLPNNYANAIYKDRTRNWLWIGTRNGFSRYDLTTRTYQNYESRTLPGDATGVDVASFHQTTDGTLWVGTRYGGLKILRKGRLSTLTALPGGLSLGSTSLETMVEDRFGTIWVGSFERGLLRFDRQGQLLGHFSADNGRLPTNQITFLLYDRATDVLWASTRGTGLLKLQIGPDSLRVLRQFRHDPNNPASLRVNYTWPLLKDRLGRLWIGTIGGGLHQLTTDRQGREHIRRFDRVIAEPNIESILQDEQGDLWMGGAGLLRFNPTTGQAIRYDVADGLQSNSFKVGAAYRDADGTLYFGGIKGVTYFQPRLIRPNPYPPVVQLTNLRIFNKIVPVGDEVNGRVVLSQALNQTQTLTIKAAENDFSIEFVGLNYANPQKHTYAYRLIGYNDAWVHPAPGQRTANFANLPAGDYTLEVRAGNGEGQWSAKPATLQITVLPPWWKTGWAYLLYTVLTVSALLLYRRITVTQQTLQNELALEQYKAEKEKEVTDNRLRFFTNVSHELRTPLTLIMGPLDELVSAGMAGGLRDKVLLMHQQTRKLLDLVNQLLEFRKVESGHVSLRAERGNILSFVTEIFLIFKLKAEEMHLDYDMEAPTEPVPLYFDRAKLEIVLTNLLSNAFKYTPENGKIRVTISMAGSPDEAALFYNNQLSNNYLQLMVQDWGIGMRPDEVAQIFDPYYQASHTNTLRMMGTGIGLSLVKQFVEAHAGEVTVQSAPGAGTTFTIRLPFGQAHLAPESIVDETPTDPHPSAEIPLLPERIATPTPTPSGRILLVEDNDELRQYLSDLFSPAYEVHTATDGLDGWDKALSLLPDLVVSDVMMPRSNGLELCQRLKQHPKTMHIPVVLLTARVAAAHELEGLETGADEYMVKPFNPKILFTKVSVMLQSRARLREYYDRQILLKPTTVVIPDAEKQLLEKAMGVVETHLADPEFSVPTLVREMGMSQSAFYRQIKAITGQTVVEFIRDVRMKRAAQLLTTGGLRVSEVAHQVGFEDLKHFRRTFQNLYNLSPSEYARQHRGNPDE</sequence>
<keyword evidence="8" id="KW-0804">Transcription</keyword>
<feature type="modified residue" description="4-aspartylphosphate" evidence="9">
    <location>
        <position position="1209"/>
    </location>
</feature>
<evidence type="ECO:0000256" key="3">
    <source>
        <dbReference type="ARBA" id="ARBA00022553"/>
    </source>
</evidence>
<dbReference type="EMBL" id="WELI01000001">
    <property type="protein sequence ID" value="KAB7732976.1"/>
    <property type="molecule type" value="Genomic_DNA"/>
</dbReference>
<evidence type="ECO:0000313" key="15">
    <source>
        <dbReference type="Proteomes" id="UP000488299"/>
    </source>
</evidence>
<keyword evidence="5" id="KW-0418">Kinase</keyword>
<dbReference type="Pfam" id="PF02518">
    <property type="entry name" value="HATPase_c"/>
    <property type="match status" value="1"/>
</dbReference>
<dbReference type="Gene3D" id="2.60.40.10">
    <property type="entry name" value="Immunoglobulins"/>
    <property type="match status" value="1"/>
</dbReference>
<feature type="domain" description="Histidine kinase" evidence="12">
    <location>
        <begin position="891"/>
        <end position="1122"/>
    </location>
</feature>
<dbReference type="Gene3D" id="2.130.10.10">
    <property type="entry name" value="YVTN repeat-like/Quinoprotein amine dehydrogenase"/>
    <property type="match status" value="3"/>
</dbReference>
<dbReference type="InterPro" id="IPR003661">
    <property type="entry name" value="HisK_dim/P_dom"/>
</dbReference>
<dbReference type="SMART" id="SM00387">
    <property type="entry name" value="HATPase_c"/>
    <property type="match status" value="1"/>
</dbReference>
<dbReference type="InterPro" id="IPR011006">
    <property type="entry name" value="CheY-like_superfamily"/>
</dbReference>
<keyword evidence="6" id="KW-0805">Transcription regulation</keyword>
<dbReference type="Pfam" id="PF00072">
    <property type="entry name" value="Response_reg"/>
    <property type="match status" value="1"/>
</dbReference>
<dbReference type="RefSeq" id="WP_152122728.1">
    <property type="nucleotide sequence ID" value="NZ_WELI01000001.1"/>
</dbReference>
<accession>A0A7J5U5D0</accession>
<dbReference type="InterPro" id="IPR011123">
    <property type="entry name" value="Y_Y_Y"/>
</dbReference>
<comment type="caution">
    <text evidence="14">The sequence shown here is derived from an EMBL/GenBank/DDBJ whole genome shotgun (WGS) entry which is preliminary data.</text>
</comment>
<evidence type="ECO:0000313" key="14">
    <source>
        <dbReference type="EMBL" id="KAB7732976.1"/>
    </source>
</evidence>
<evidence type="ECO:0000256" key="9">
    <source>
        <dbReference type="PROSITE-ProRule" id="PRU00169"/>
    </source>
</evidence>
<comment type="catalytic activity">
    <reaction evidence="1">
        <text>ATP + protein L-histidine = ADP + protein N-phospho-L-histidine.</text>
        <dbReference type="EC" id="2.7.13.3"/>
    </reaction>
</comment>
<dbReference type="CDD" id="cd17574">
    <property type="entry name" value="REC_OmpR"/>
    <property type="match status" value="1"/>
</dbReference>
<dbReference type="PROSITE" id="PS50109">
    <property type="entry name" value="HIS_KIN"/>
    <property type="match status" value="1"/>
</dbReference>
<organism evidence="14 15">
    <name type="scientific">Rudanella paleaurantiibacter</name>
    <dbReference type="NCBI Taxonomy" id="2614655"/>
    <lineage>
        <taxon>Bacteria</taxon>
        <taxon>Pseudomonadati</taxon>
        <taxon>Bacteroidota</taxon>
        <taxon>Cytophagia</taxon>
        <taxon>Cytophagales</taxon>
        <taxon>Cytophagaceae</taxon>
        <taxon>Rudanella</taxon>
    </lineage>
</organism>
<dbReference type="PANTHER" id="PTHR43547:SF2">
    <property type="entry name" value="HYBRID SIGNAL TRANSDUCTION HISTIDINE KINASE C"/>
    <property type="match status" value="1"/>
</dbReference>
<feature type="signal peptide" evidence="10">
    <location>
        <begin position="1"/>
        <end position="23"/>
    </location>
</feature>
<dbReference type="InterPro" id="IPR004358">
    <property type="entry name" value="Sig_transdc_His_kin-like_C"/>
</dbReference>
<dbReference type="PANTHER" id="PTHR43547">
    <property type="entry name" value="TWO-COMPONENT HISTIDINE KINASE"/>
    <property type="match status" value="1"/>
</dbReference>
<dbReference type="InterPro" id="IPR018062">
    <property type="entry name" value="HTH_AraC-typ_CS"/>
</dbReference>
<dbReference type="SUPFAM" id="SSF55874">
    <property type="entry name" value="ATPase domain of HSP90 chaperone/DNA topoisomerase II/histidine kinase"/>
    <property type="match status" value="1"/>
</dbReference>
<name>A0A7J5U5D0_9BACT</name>
<dbReference type="Gene3D" id="3.30.565.10">
    <property type="entry name" value="Histidine kinase-like ATPase, C-terminal domain"/>
    <property type="match status" value="1"/>
</dbReference>
<feature type="domain" description="Response regulatory" evidence="13">
    <location>
        <begin position="1161"/>
        <end position="1276"/>
    </location>
</feature>
<evidence type="ECO:0000256" key="6">
    <source>
        <dbReference type="ARBA" id="ARBA00023015"/>
    </source>
</evidence>
<feature type="chain" id="PRO_5029529810" description="histidine kinase" evidence="10">
    <location>
        <begin position="24"/>
        <end position="1414"/>
    </location>
</feature>
<keyword evidence="10" id="KW-0732">Signal</keyword>
<dbReference type="SMART" id="SM00448">
    <property type="entry name" value="REC"/>
    <property type="match status" value="1"/>
</dbReference>
<feature type="domain" description="HTH araC/xylS-type" evidence="11">
    <location>
        <begin position="1308"/>
        <end position="1407"/>
    </location>
</feature>
<dbReference type="InterPro" id="IPR001789">
    <property type="entry name" value="Sig_transdc_resp-reg_receiver"/>
</dbReference>
<evidence type="ECO:0000256" key="7">
    <source>
        <dbReference type="ARBA" id="ARBA00023125"/>
    </source>
</evidence>
<dbReference type="PROSITE" id="PS01124">
    <property type="entry name" value="HTH_ARAC_FAMILY_2"/>
    <property type="match status" value="1"/>
</dbReference>
<dbReference type="FunFam" id="2.60.40.10:FF:000791">
    <property type="entry name" value="Two-component system sensor histidine kinase/response regulator"/>
    <property type="match status" value="1"/>
</dbReference>
<dbReference type="InterPro" id="IPR009057">
    <property type="entry name" value="Homeodomain-like_sf"/>
</dbReference>
<evidence type="ECO:0000256" key="2">
    <source>
        <dbReference type="ARBA" id="ARBA00012438"/>
    </source>
</evidence>
<evidence type="ECO:0000256" key="1">
    <source>
        <dbReference type="ARBA" id="ARBA00000085"/>
    </source>
</evidence>
<dbReference type="Gene3D" id="1.10.287.130">
    <property type="match status" value="1"/>
</dbReference>
<dbReference type="EC" id="2.7.13.3" evidence="2"/>
<evidence type="ECO:0000259" key="12">
    <source>
        <dbReference type="PROSITE" id="PS50109"/>
    </source>
</evidence>
<evidence type="ECO:0000256" key="8">
    <source>
        <dbReference type="ARBA" id="ARBA00023163"/>
    </source>
</evidence>
<dbReference type="Pfam" id="PF00512">
    <property type="entry name" value="HisKA"/>
    <property type="match status" value="1"/>
</dbReference>
<dbReference type="SUPFAM" id="SSF46689">
    <property type="entry name" value="Homeodomain-like"/>
    <property type="match status" value="1"/>
</dbReference>
<keyword evidence="3 9" id="KW-0597">Phosphoprotein</keyword>
<dbReference type="SUPFAM" id="SSF63829">
    <property type="entry name" value="Calcium-dependent phosphotriesterase"/>
    <property type="match status" value="3"/>
</dbReference>